<name>A0ABQ1UJH1_9NOCA</name>
<dbReference type="SUPFAM" id="SSF52317">
    <property type="entry name" value="Class I glutamine amidotransferase-like"/>
    <property type="match status" value="1"/>
</dbReference>
<dbReference type="Proteomes" id="UP000632454">
    <property type="component" value="Unassembled WGS sequence"/>
</dbReference>
<accession>A0ABQ1UJH1</accession>
<evidence type="ECO:0000313" key="3">
    <source>
        <dbReference type="Proteomes" id="UP000632454"/>
    </source>
</evidence>
<dbReference type="EMBL" id="BMCS01000001">
    <property type="protein sequence ID" value="GGF19653.1"/>
    <property type="molecule type" value="Genomic_DNA"/>
</dbReference>
<dbReference type="Pfam" id="PF01965">
    <property type="entry name" value="DJ-1_PfpI"/>
    <property type="match status" value="1"/>
</dbReference>
<dbReference type="CDD" id="cd03139">
    <property type="entry name" value="GATase1_PfpI_2"/>
    <property type="match status" value="1"/>
</dbReference>
<proteinExistence type="predicted"/>
<keyword evidence="3" id="KW-1185">Reference proteome</keyword>
<dbReference type="InterPro" id="IPR002818">
    <property type="entry name" value="DJ-1/PfpI"/>
</dbReference>
<dbReference type="PANTHER" id="PTHR43130">
    <property type="entry name" value="ARAC-FAMILY TRANSCRIPTIONAL REGULATOR"/>
    <property type="match status" value="1"/>
</dbReference>
<organism evidence="2 3">
    <name type="scientific">Williamsia phyllosphaerae</name>
    <dbReference type="NCBI Taxonomy" id="885042"/>
    <lineage>
        <taxon>Bacteria</taxon>
        <taxon>Bacillati</taxon>
        <taxon>Actinomycetota</taxon>
        <taxon>Actinomycetes</taxon>
        <taxon>Mycobacteriales</taxon>
        <taxon>Nocardiaceae</taxon>
        <taxon>Williamsia</taxon>
    </lineage>
</organism>
<dbReference type="InterPro" id="IPR029062">
    <property type="entry name" value="Class_I_gatase-like"/>
</dbReference>
<feature type="domain" description="DJ-1/PfpI" evidence="1">
    <location>
        <begin position="26"/>
        <end position="193"/>
    </location>
</feature>
<evidence type="ECO:0000259" key="1">
    <source>
        <dbReference type="Pfam" id="PF01965"/>
    </source>
</evidence>
<comment type="caution">
    <text evidence="2">The sequence shown here is derived from an EMBL/GenBank/DDBJ whole genome shotgun (WGS) entry which is preliminary data.</text>
</comment>
<dbReference type="Gene3D" id="3.40.50.880">
    <property type="match status" value="1"/>
</dbReference>
<dbReference type="PANTHER" id="PTHR43130:SF3">
    <property type="entry name" value="HTH-TYPE TRANSCRIPTIONAL REGULATOR RV1931C"/>
    <property type="match status" value="1"/>
</dbReference>
<gene>
    <name evidence="2" type="ORF">GCM10007298_14650</name>
</gene>
<sequence length="216" mass="23412">MLPIVGVARRRQSELMTTPTPPLHIGILLFDDVEELDAVGPWEVLSYWTRSHPEDGYVVSCISSDGRAVTAAKGLVIGAHESFADAPALEVLVHPGGGGTRLLMRDPDHLAWVRQQREVVPLMTSVCTGSLVFAAAGLLAGRPATTHWGAMDELRRLDSTIEVREDDRWVDDGDLITASGVSAGIDMALHLVARLAGPDRARQVRRGIQYDPQPPV</sequence>
<dbReference type="InterPro" id="IPR052158">
    <property type="entry name" value="INH-QAR"/>
</dbReference>
<reference evidence="3" key="1">
    <citation type="journal article" date="2019" name="Int. J. Syst. Evol. Microbiol.">
        <title>The Global Catalogue of Microorganisms (GCM) 10K type strain sequencing project: providing services to taxonomists for standard genome sequencing and annotation.</title>
        <authorList>
            <consortium name="The Broad Institute Genomics Platform"/>
            <consortium name="The Broad Institute Genome Sequencing Center for Infectious Disease"/>
            <person name="Wu L."/>
            <person name="Ma J."/>
        </authorList>
    </citation>
    <scope>NUCLEOTIDE SEQUENCE [LARGE SCALE GENOMIC DNA]</scope>
    <source>
        <strain evidence="3">CCM 7855</strain>
    </source>
</reference>
<protein>
    <submittedName>
        <fullName evidence="2">Transcription regulator, AraC family protein</fullName>
    </submittedName>
</protein>
<evidence type="ECO:0000313" key="2">
    <source>
        <dbReference type="EMBL" id="GGF19653.1"/>
    </source>
</evidence>